<dbReference type="InterPro" id="IPR008040">
    <property type="entry name" value="Hydant_A_N"/>
</dbReference>
<dbReference type="GO" id="GO:0017168">
    <property type="term" value="F:5-oxoprolinase (ATP-hydrolyzing) activity"/>
    <property type="evidence" value="ECO:0007669"/>
    <property type="project" value="TreeGrafter"/>
</dbReference>
<evidence type="ECO:0000313" key="5">
    <source>
        <dbReference type="EMBL" id="RWS24841.1"/>
    </source>
</evidence>
<sequence length="1257" mass="137020">MSGVCRVSFSVDRGGTFTDVFAVSSNGNYHILKLLSEDKDNYEDSTVEGIRRILAKETQLSMSGKINSSYIASIRMGTTVATNALLERKGEPFALLVTHGFKDILYIGNQSRPNIFDLTIQCPEVLYTTVIEVDERVVLKQESSTLKFAKSAEVKKCVTGEDIIVLKKLDEQKLISDLSRILQQGITCISVCLVHSYLYPDHEKRIKEIALSLGFKFVAISSEVMPMIKIVPRGLTTCADSYLTPHIKRYIEGFANGFSGDIKQMNVLFMQSDGGLTSVDSFSGSRAILSGPAGGVVGYAYTTVDDLGEQLPVIGFDMGGTSTDVSRFDHTFEHTYESITAGVAIQAPQLDIETVAAGGGSKLFFRSGLFVVGPESSGAYPGPFCYRNGGCLSLTDANVVLGRIVPKYFPKIFGKQKNEALDRDGTELEFGKLVEQINSFLSNDGKCNTKKMTVEEAAMGFVKVANETMCRPIRSITQGKGYDTSKHILACFGGAGGQHCCAVAKLLGIETVFIHRFASILSAVGMALADVVHEEQQPAAVEYCTSNFSFIDKSFNYLKRKCSAELRKLDFDDGDIDFEYYLNLRYDRTDFAVMTRTAKRCTNNFCAEGKFDVTFAEKYEREFGFTIPSRKILVDDIRVRASGRSNFQFEINLKSSTTVEAKEYVDCYFENLGFMKTAVYSINELGFGAEISGPAMLIDENNTVLVEPGCTARITKKGNIAIKVPYENKSDVGLEVNPIQLSIFSHRFMSIAEEMGKVLQRTAISTNIKERLDFSCALFGPDGGLVSNAPHIPVHLGAMQEAVQFQLKHLGNNIYPGDVILSNHPCAGGSHLPDLTVITPVFYKNSEKPVFFVANRGHHADIGGITPGSMPPQSTSLSEEGAAFISFKLVEKGVFQEEQICKLLTVGENNDKNFVGSRNLSDNISDLKAQIAGNQKGIVLVNRLIDQYGLGVVQAYMAHIQQNAEIAVRDLLKEVASNGSNCNLNAEDYMDDGTVINLHIKINKEDGSAIFDFTGTGVEIYGNRNTPKAITMSAIIYCLRCMVGYDVPLNQGCLKPITVIIPKGCLLWPSDEAAVVGGNVTTSQRVVDVILRAFGICAASQGCMNNVTFGDCTLGYYETIAGGAGAGPSWHGRSGVHSHMTNTRITDVEIIEKRYPVIVQKFSLNPGSGGEGLFKGGDGVIRQILFRKQLVLSVLSERRVFAPYGLNGGKSGKRGLNLLHFKSGRIVNLGSKASIQVEPGDIFHIETPGGGGFGLQK</sequence>
<dbReference type="PANTHER" id="PTHR11365">
    <property type="entry name" value="5-OXOPROLINASE RELATED"/>
    <property type="match status" value="1"/>
</dbReference>
<reference evidence="5 6" key="1">
    <citation type="journal article" date="2018" name="Gigascience">
        <title>Genomes of trombidid mites reveal novel predicted allergens and laterally-transferred genes associated with secondary metabolism.</title>
        <authorList>
            <person name="Dong X."/>
            <person name="Chaisiri K."/>
            <person name="Xia D."/>
            <person name="Armstrong S.D."/>
            <person name="Fang Y."/>
            <person name="Donnelly M.J."/>
            <person name="Kadowaki T."/>
            <person name="McGarry J.W."/>
            <person name="Darby A.C."/>
            <person name="Makepeace B.L."/>
        </authorList>
    </citation>
    <scope>NUCLEOTIDE SEQUENCE [LARGE SCALE GENOMIC DNA]</scope>
    <source>
        <strain evidence="5">UoL-UT</strain>
    </source>
</reference>
<dbReference type="Pfam" id="PF02538">
    <property type="entry name" value="Hydantoinase_B"/>
    <property type="match status" value="1"/>
</dbReference>
<organism evidence="5 6">
    <name type="scientific">Leptotrombidium deliense</name>
    <dbReference type="NCBI Taxonomy" id="299467"/>
    <lineage>
        <taxon>Eukaryota</taxon>
        <taxon>Metazoa</taxon>
        <taxon>Ecdysozoa</taxon>
        <taxon>Arthropoda</taxon>
        <taxon>Chelicerata</taxon>
        <taxon>Arachnida</taxon>
        <taxon>Acari</taxon>
        <taxon>Acariformes</taxon>
        <taxon>Trombidiformes</taxon>
        <taxon>Prostigmata</taxon>
        <taxon>Anystina</taxon>
        <taxon>Parasitengona</taxon>
        <taxon>Trombiculoidea</taxon>
        <taxon>Trombiculidae</taxon>
        <taxon>Leptotrombidium</taxon>
    </lineage>
</organism>
<comment type="caution">
    <text evidence="5">The sequence shown here is derived from an EMBL/GenBank/DDBJ whole genome shotgun (WGS) entry which is preliminary data.</text>
</comment>
<dbReference type="GO" id="GO:0005829">
    <property type="term" value="C:cytosol"/>
    <property type="evidence" value="ECO:0007669"/>
    <property type="project" value="TreeGrafter"/>
</dbReference>
<protein>
    <submittedName>
        <fullName evidence="5">5-oxoprolinase-like protein</fullName>
    </submittedName>
</protein>
<dbReference type="VEuPathDB" id="VectorBase:LDEU007200"/>
<dbReference type="InterPro" id="IPR003692">
    <property type="entry name" value="Hydantoinase_B"/>
</dbReference>
<evidence type="ECO:0000256" key="1">
    <source>
        <dbReference type="ARBA" id="ARBA00010403"/>
    </source>
</evidence>
<dbReference type="AlphaFoldDB" id="A0A443SB98"/>
<dbReference type="GO" id="GO:0006749">
    <property type="term" value="P:glutathione metabolic process"/>
    <property type="evidence" value="ECO:0007669"/>
    <property type="project" value="TreeGrafter"/>
</dbReference>
<dbReference type="EMBL" id="NCKV01004341">
    <property type="protein sequence ID" value="RWS24841.1"/>
    <property type="molecule type" value="Genomic_DNA"/>
</dbReference>
<accession>A0A443SB98</accession>
<dbReference type="STRING" id="299467.A0A443SB98"/>
<dbReference type="Pfam" id="PF05378">
    <property type="entry name" value="Hydant_A_N"/>
    <property type="match status" value="1"/>
</dbReference>
<proteinExistence type="inferred from homology"/>
<evidence type="ECO:0000259" key="4">
    <source>
        <dbReference type="Pfam" id="PF05378"/>
    </source>
</evidence>
<name>A0A443SB98_9ACAR</name>
<evidence type="ECO:0000259" key="2">
    <source>
        <dbReference type="Pfam" id="PF01968"/>
    </source>
</evidence>
<evidence type="ECO:0000259" key="3">
    <source>
        <dbReference type="Pfam" id="PF02538"/>
    </source>
</evidence>
<evidence type="ECO:0000313" key="6">
    <source>
        <dbReference type="Proteomes" id="UP000288716"/>
    </source>
</evidence>
<dbReference type="InterPro" id="IPR002821">
    <property type="entry name" value="Hydantoinase_A"/>
</dbReference>
<dbReference type="PANTHER" id="PTHR11365:SF2">
    <property type="entry name" value="5-OXOPROLINASE"/>
    <property type="match status" value="1"/>
</dbReference>
<dbReference type="Pfam" id="PF01968">
    <property type="entry name" value="Hydantoinase_A"/>
    <property type="match status" value="1"/>
</dbReference>
<feature type="domain" description="Hydantoinase A/oxoprolinase" evidence="2">
    <location>
        <begin position="233"/>
        <end position="534"/>
    </location>
</feature>
<feature type="domain" description="Hydantoinase B/oxoprolinase" evidence="3">
    <location>
        <begin position="737"/>
        <end position="1254"/>
    </location>
</feature>
<dbReference type="InterPro" id="IPR045079">
    <property type="entry name" value="Oxoprolinase-like"/>
</dbReference>
<feature type="domain" description="Hydantoinase/oxoprolinase N-terminal" evidence="4">
    <location>
        <begin position="9"/>
        <end position="212"/>
    </location>
</feature>
<dbReference type="OrthoDB" id="3643at2759"/>
<comment type="similarity">
    <text evidence="1">Belongs to the oxoprolinase family.</text>
</comment>
<gene>
    <name evidence="5" type="ORF">B4U80_04664</name>
</gene>
<dbReference type="Proteomes" id="UP000288716">
    <property type="component" value="Unassembled WGS sequence"/>
</dbReference>
<keyword evidence="6" id="KW-1185">Reference proteome</keyword>